<feature type="compositionally biased region" description="Polar residues" evidence="11">
    <location>
        <begin position="29"/>
        <end position="39"/>
    </location>
</feature>
<keyword evidence="5" id="KW-0812">Transmembrane</keyword>
<evidence type="ECO:0000256" key="7">
    <source>
        <dbReference type="ARBA" id="ARBA00023065"/>
    </source>
</evidence>
<dbReference type="InterPro" id="IPR039426">
    <property type="entry name" value="TonB-dep_rcpt-like"/>
</dbReference>
<evidence type="ECO:0000256" key="11">
    <source>
        <dbReference type="SAM" id="MobiDB-lite"/>
    </source>
</evidence>
<accession>A0A6B8KC31</accession>
<keyword evidence="7" id="KW-0406">Ion transport</keyword>
<dbReference type="Proteomes" id="UP000309061">
    <property type="component" value="Chromosome"/>
</dbReference>
<organism evidence="14 15">
    <name type="scientific">Methylocystis heyeri</name>
    <dbReference type="NCBI Taxonomy" id="391905"/>
    <lineage>
        <taxon>Bacteria</taxon>
        <taxon>Pseudomonadati</taxon>
        <taxon>Pseudomonadota</taxon>
        <taxon>Alphaproteobacteria</taxon>
        <taxon>Hyphomicrobiales</taxon>
        <taxon>Methylocystaceae</taxon>
        <taxon>Methylocystis</taxon>
    </lineage>
</organism>
<keyword evidence="15" id="KW-1185">Reference proteome</keyword>
<dbReference type="PANTHER" id="PTHR32552:SF81">
    <property type="entry name" value="TONB-DEPENDENT OUTER MEMBRANE RECEPTOR"/>
    <property type="match status" value="1"/>
</dbReference>
<evidence type="ECO:0000256" key="9">
    <source>
        <dbReference type="ARBA" id="ARBA00023136"/>
    </source>
</evidence>
<evidence type="ECO:0000256" key="5">
    <source>
        <dbReference type="ARBA" id="ARBA00022692"/>
    </source>
</evidence>
<dbReference type="SUPFAM" id="SSF56935">
    <property type="entry name" value="Porins"/>
    <property type="match status" value="1"/>
</dbReference>
<keyword evidence="6" id="KW-0408">Iron</keyword>
<keyword evidence="2" id="KW-0813">Transport</keyword>
<evidence type="ECO:0000256" key="1">
    <source>
        <dbReference type="ARBA" id="ARBA00004571"/>
    </source>
</evidence>
<dbReference type="GO" id="GO:0009279">
    <property type="term" value="C:cell outer membrane"/>
    <property type="evidence" value="ECO:0007669"/>
    <property type="project" value="UniProtKB-SubCell"/>
</dbReference>
<gene>
    <name evidence="14" type="ORF">H2LOC_002350</name>
</gene>
<dbReference type="GO" id="GO:0006826">
    <property type="term" value="P:iron ion transport"/>
    <property type="evidence" value="ECO:0007669"/>
    <property type="project" value="UniProtKB-KW"/>
</dbReference>
<comment type="subcellular location">
    <subcellularLocation>
        <location evidence="1">Cell outer membrane</location>
        <topology evidence="1">Multi-pass membrane protein</topology>
    </subcellularLocation>
</comment>
<evidence type="ECO:0000256" key="2">
    <source>
        <dbReference type="ARBA" id="ARBA00022448"/>
    </source>
</evidence>
<dbReference type="Gene3D" id="2.40.170.20">
    <property type="entry name" value="TonB-dependent receptor, beta-barrel domain"/>
    <property type="match status" value="1"/>
</dbReference>
<keyword evidence="12" id="KW-0732">Signal</keyword>
<evidence type="ECO:0000256" key="6">
    <source>
        <dbReference type="ARBA" id="ARBA00023004"/>
    </source>
</evidence>
<keyword evidence="4" id="KW-0410">Iron transport</keyword>
<keyword evidence="8" id="KW-0798">TonB box</keyword>
<dbReference type="PANTHER" id="PTHR32552">
    <property type="entry name" value="FERRICHROME IRON RECEPTOR-RELATED"/>
    <property type="match status" value="1"/>
</dbReference>
<evidence type="ECO:0000256" key="3">
    <source>
        <dbReference type="ARBA" id="ARBA00022452"/>
    </source>
</evidence>
<dbReference type="RefSeq" id="WP_136494917.1">
    <property type="nucleotide sequence ID" value="NZ_CP046052.1"/>
</dbReference>
<proteinExistence type="predicted"/>
<dbReference type="KEGG" id="mhey:H2LOC_002350"/>
<keyword evidence="14" id="KW-0675">Receptor</keyword>
<evidence type="ECO:0000256" key="10">
    <source>
        <dbReference type="ARBA" id="ARBA00023237"/>
    </source>
</evidence>
<dbReference type="AlphaFoldDB" id="A0A6B8KC31"/>
<evidence type="ECO:0000256" key="8">
    <source>
        <dbReference type="ARBA" id="ARBA00023077"/>
    </source>
</evidence>
<sequence length="846" mass="92975">MIRRRSLKNLKLSTASFAAVIYGLALGSSDPSAHAQSQERPAHEGHVGVPGGGGDETETATVADIQVGLGGHGHHGDGPGEKLKQEVLTKTPQSGNVITSTTIKDQQIDNLTDVSHYVAGYRPNIGQPRASRMTIRGVGIAGSGGTGYQSDTGYVVDDVYWAFPGFQWGDLVDVSSVELLYGPTGTAGNKNTNVGSLIFHTQLPSFEDKTTVSVNYGTYNRTRDTLNSTGTLIPDTLAYRFAGYINHGDGYYRDGYSGSTYQEINRAGLHAQLLGVGDDWSDRLSFTYNGSNEHNSYLTGTVGDTSLVYANLTLPKSSFFQNMWAKLHWPVLTIDPNTPYIARQGRDPAHSLMLTNTYSKQVGDNTFKSISAVGYDAFRQFGYSDNQLLELGFGSAGMDTYALQTSQEFRLSSPKDQPIEWTTGLFTYYEAAQDRMHHWEFGYNSAAWLGYPGALPGLRPWWLTKAGDFQAAAYGQATWHATEQAAITFGLRDSYEDRYKATKFQTPWYYGLPITPAQQAFAMAAAGGYFPSDSGGFTHFHNGVTGILNPQYQLNENVLLYALVGRGDKAGAVNSTGTDVASYDKAAKTFTLATFSPPFTKGEISWDYELGAKTNWFDGKLISNINLYWNDLFNFQATQTRTIATSPVLVTQSYLGNVPHMRLRGIEFVQQWSPIEELTFNLNGAYTEARYVSYPDSPSPTDWTFSGAPATLSLSNTRVTGLPWWQINGGYAYHVPVGRALAGLGGWLGEQNYTLFHYTNASWYNKQQYTNPWSLIQYWQPAYVMFDAGFGLHTDDRRVQVTLWGKNLFDNRAWTSWSPGASGAPTTVGVSTSGPRLLGVTSSVTF</sequence>
<dbReference type="OrthoDB" id="9760333at2"/>
<evidence type="ECO:0000313" key="14">
    <source>
        <dbReference type="EMBL" id="QGM44621.1"/>
    </source>
</evidence>
<keyword evidence="9" id="KW-0472">Membrane</keyword>
<feature type="region of interest" description="Disordered" evidence="11">
    <location>
        <begin position="28"/>
        <end position="58"/>
    </location>
</feature>
<feature type="domain" description="TonB-dependent receptor plug" evidence="13">
    <location>
        <begin position="89"/>
        <end position="186"/>
    </location>
</feature>
<evidence type="ECO:0000259" key="13">
    <source>
        <dbReference type="Pfam" id="PF07715"/>
    </source>
</evidence>
<reference evidence="14 15" key="1">
    <citation type="submission" date="2019-11" db="EMBL/GenBank/DDBJ databases">
        <title>The genome sequence of Methylocystis heyeri.</title>
        <authorList>
            <person name="Oshkin I.Y."/>
            <person name="Miroshnikov K."/>
            <person name="Dedysh S.N."/>
        </authorList>
    </citation>
    <scope>NUCLEOTIDE SEQUENCE [LARGE SCALE GENOMIC DNA]</scope>
    <source>
        <strain evidence="14 15">H2</strain>
    </source>
</reference>
<protein>
    <submittedName>
        <fullName evidence="14">TonB-dependent receptor plug domain-containing protein</fullName>
    </submittedName>
</protein>
<feature type="chain" id="PRO_5025636079" evidence="12">
    <location>
        <begin position="36"/>
        <end position="846"/>
    </location>
</feature>
<evidence type="ECO:0000313" key="15">
    <source>
        <dbReference type="Proteomes" id="UP000309061"/>
    </source>
</evidence>
<feature type="signal peptide" evidence="12">
    <location>
        <begin position="1"/>
        <end position="35"/>
    </location>
</feature>
<keyword evidence="10" id="KW-0998">Cell outer membrane</keyword>
<dbReference type="EMBL" id="CP046052">
    <property type="protein sequence ID" value="QGM44621.1"/>
    <property type="molecule type" value="Genomic_DNA"/>
</dbReference>
<evidence type="ECO:0000256" key="12">
    <source>
        <dbReference type="SAM" id="SignalP"/>
    </source>
</evidence>
<evidence type="ECO:0000256" key="4">
    <source>
        <dbReference type="ARBA" id="ARBA00022496"/>
    </source>
</evidence>
<keyword evidence="3" id="KW-1134">Transmembrane beta strand</keyword>
<name>A0A6B8KC31_9HYPH</name>
<dbReference type="InterPro" id="IPR012910">
    <property type="entry name" value="Plug_dom"/>
</dbReference>
<dbReference type="Pfam" id="PF07715">
    <property type="entry name" value="Plug"/>
    <property type="match status" value="1"/>
</dbReference>
<dbReference type="InterPro" id="IPR036942">
    <property type="entry name" value="Beta-barrel_TonB_sf"/>
</dbReference>